<accession>A0A1Y2UQC5</accession>
<evidence type="ECO:0000313" key="1">
    <source>
        <dbReference type="EMBL" id="MCC4477897.1"/>
    </source>
</evidence>
<evidence type="ECO:0000313" key="3">
    <source>
        <dbReference type="Proteomes" id="UP000194286"/>
    </source>
</evidence>
<evidence type="ECO:0000313" key="2">
    <source>
        <dbReference type="EMBL" id="OTA84833.1"/>
    </source>
</evidence>
<name>A0A1Y2UQC5_LIMRT</name>
<proteinExistence type="predicted"/>
<sequence>MANLYGKAKVSDNNRALFSKEYSRAKTANNSLVVNLLENLGVSFELVNDTSHKTIIQPIFNNSENISEECQSMMKCLCNLFNITWPYRDLAINSHPEWSLERYDAGFNQLYKIATQIIENQQWIDEYKNSYDALRKSIHDYGQRLSIMSPEA</sequence>
<dbReference type="EMBL" id="MIMU01000089">
    <property type="protein sequence ID" value="OTA84833.1"/>
    <property type="molecule type" value="Genomic_DNA"/>
</dbReference>
<comment type="caution">
    <text evidence="2">The sequence shown here is derived from an EMBL/GenBank/DDBJ whole genome shotgun (WGS) entry which is preliminary data.</text>
</comment>
<reference evidence="1" key="2">
    <citation type="submission" date="2021-10" db="EMBL/GenBank/DDBJ databases">
        <title>Evolutionary history and lifestyle of the vertebrate symbiont Limosilactobacillus reuteri.</title>
        <authorList>
            <person name="Zheng J."/>
            <person name="Li F."/>
            <person name="Gaenzle M."/>
            <person name="Walter J."/>
        </authorList>
    </citation>
    <scope>NUCLEOTIDE SEQUENCE</scope>
    <source>
        <strain evidence="1">GQ_1_3_1</strain>
    </source>
</reference>
<dbReference type="Proteomes" id="UP001198026">
    <property type="component" value="Unassembled WGS sequence"/>
</dbReference>
<dbReference type="Proteomes" id="UP000194286">
    <property type="component" value="Unassembled WGS sequence"/>
</dbReference>
<gene>
    <name evidence="2" type="ORF">BHL82_06260</name>
    <name evidence="1" type="ORF">LMB76_06660</name>
</gene>
<organism evidence="2 3">
    <name type="scientific">Limosilactobacillus reuteri</name>
    <name type="common">Lactobacillus reuteri</name>
    <dbReference type="NCBI Taxonomy" id="1598"/>
    <lineage>
        <taxon>Bacteria</taxon>
        <taxon>Bacillati</taxon>
        <taxon>Bacillota</taxon>
        <taxon>Bacilli</taxon>
        <taxon>Lactobacillales</taxon>
        <taxon>Lactobacillaceae</taxon>
        <taxon>Limosilactobacillus</taxon>
    </lineage>
</organism>
<reference evidence="2 3" key="1">
    <citation type="submission" date="2016-09" db="EMBL/GenBank/DDBJ databases">
        <title>Lactobacillus reuteri KLR3005, genome sequencing and assembly.</title>
        <authorList>
            <person name="Lee J.-Y."/>
            <person name="Kim E.B."/>
            <person name="Choi Y.-J."/>
        </authorList>
    </citation>
    <scope>NUCLEOTIDE SEQUENCE [LARGE SCALE GENOMIC DNA]</scope>
    <source>
        <strain evidence="2 3">KLR3005</strain>
    </source>
</reference>
<dbReference type="EMBL" id="JAJGWB010000127">
    <property type="protein sequence ID" value="MCC4477897.1"/>
    <property type="molecule type" value="Genomic_DNA"/>
</dbReference>
<protein>
    <submittedName>
        <fullName evidence="2">Uncharacterized protein</fullName>
    </submittedName>
</protein>
<dbReference type="RefSeq" id="WP_086118429.1">
    <property type="nucleotide sequence ID" value="NZ_JAJGWA010000125.1"/>
</dbReference>
<dbReference type="AlphaFoldDB" id="A0A1Y2UQC5"/>